<evidence type="ECO:0000313" key="2">
    <source>
        <dbReference type="EMBL" id="KNC77208.1"/>
    </source>
</evidence>
<sequence length="679" mass="76088">MWFKRKTSSSKVLQPQIDETRRYIEELESVIASLQDQRLLEEKFNNTIVARLETIETQLPMGRPEYRWPARTRSVPVFPLKASLVTPPVDVEQNSEVVAVASETTGDAEIQKDENDCDGSTIIALDSQEQKSVTSNAVDEDTDGKLEMPASEFVLSVEDTSSAENRMSLISTPAHLVKSGALQRAIAEDLPDEATILSRMTTTTQGDGHERTHIPFPEESHMIDLMLLFSETVMVPFVVEELTDREREIDDIVIDLQVACTLSMRIVSAYFSNLNKLVKRTGLPKGEEATFRAYTEATIKTNWSKIFTTNMIGHWYDVKFPETISSDLSDFVISLCAWQYLSGVMGSGILKHEFNFNDLGVSTWYDPLEHKALPSQGLGWNLLQPGDRCSIIWPGLQKQRHVSRVRAIVVPLLRQHEYYSPKTSANQVGDVQTMSMSVIDLTITPSLDACLANSHATMDIDALTSATKVEHDVTRTASKDSVNTYTTAPSTPDMGTSQTKHAYTLPIRQRTRSSVGESEQALSPTTARLRQNTCVYPISWYLQQDEEGIWPELIPVVVPPVPDNEATRRQTLFKHSHVVKPLAVGRPDRKYSKVEDRSNNGGGDWAKMKTIKRARSAIRHGERSHGYSEPSEEEKSTLMLFMGNEAPSKKTIRSWLSRTPSSGRKKSAKPAMIRGVVHY</sequence>
<reference evidence="2 3" key="1">
    <citation type="submission" date="2011-02" db="EMBL/GenBank/DDBJ databases">
        <title>The Genome Sequence of Sphaeroforma arctica JP610.</title>
        <authorList>
            <consortium name="The Broad Institute Genome Sequencing Platform"/>
            <person name="Russ C."/>
            <person name="Cuomo C."/>
            <person name="Young S.K."/>
            <person name="Zeng Q."/>
            <person name="Gargeya S."/>
            <person name="Alvarado L."/>
            <person name="Berlin A."/>
            <person name="Chapman S.B."/>
            <person name="Chen Z."/>
            <person name="Freedman E."/>
            <person name="Gellesch M."/>
            <person name="Goldberg J."/>
            <person name="Griggs A."/>
            <person name="Gujja S."/>
            <person name="Heilman E."/>
            <person name="Heiman D."/>
            <person name="Howarth C."/>
            <person name="Mehta T."/>
            <person name="Neiman D."/>
            <person name="Pearson M."/>
            <person name="Roberts A."/>
            <person name="Saif S."/>
            <person name="Shea T."/>
            <person name="Shenoy N."/>
            <person name="Sisk P."/>
            <person name="Stolte C."/>
            <person name="Sykes S."/>
            <person name="White J."/>
            <person name="Yandava C."/>
            <person name="Burger G."/>
            <person name="Gray M.W."/>
            <person name="Holland P.W.H."/>
            <person name="King N."/>
            <person name="Lang F.B.F."/>
            <person name="Roger A.J."/>
            <person name="Ruiz-Trillo I."/>
            <person name="Haas B."/>
            <person name="Nusbaum C."/>
            <person name="Birren B."/>
        </authorList>
    </citation>
    <scope>NUCLEOTIDE SEQUENCE [LARGE SCALE GENOMIC DNA]</scope>
    <source>
        <strain evidence="2 3">JP610</strain>
    </source>
</reference>
<proteinExistence type="predicted"/>
<dbReference type="EMBL" id="KQ242804">
    <property type="protein sequence ID" value="KNC77208.1"/>
    <property type="molecule type" value="Genomic_DNA"/>
</dbReference>
<evidence type="ECO:0000313" key="3">
    <source>
        <dbReference type="Proteomes" id="UP000054560"/>
    </source>
</evidence>
<dbReference type="Proteomes" id="UP000054560">
    <property type="component" value="Unassembled WGS sequence"/>
</dbReference>
<dbReference type="AlphaFoldDB" id="A0A0L0FMF3"/>
<protein>
    <submittedName>
        <fullName evidence="2">Uncharacterized protein</fullName>
    </submittedName>
</protein>
<gene>
    <name evidence="2" type="ORF">SARC_10327</name>
</gene>
<feature type="region of interest" description="Disordered" evidence="1">
    <location>
        <begin position="658"/>
        <end position="679"/>
    </location>
</feature>
<organism evidence="2 3">
    <name type="scientific">Sphaeroforma arctica JP610</name>
    <dbReference type="NCBI Taxonomy" id="667725"/>
    <lineage>
        <taxon>Eukaryota</taxon>
        <taxon>Ichthyosporea</taxon>
        <taxon>Ichthyophonida</taxon>
        <taxon>Sphaeroforma</taxon>
    </lineage>
</organism>
<evidence type="ECO:0000256" key="1">
    <source>
        <dbReference type="SAM" id="MobiDB-lite"/>
    </source>
</evidence>
<dbReference type="GeneID" id="25910831"/>
<accession>A0A0L0FMF3</accession>
<keyword evidence="3" id="KW-1185">Reference proteome</keyword>
<feature type="region of interest" description="Disordered" evidence="1">
    <location>
        <begin position="482"/>
        <end position="501"/>
    </location>
</feature>
<dbReference type="RefSeq" id="XP_014151110.1">
    <property type="nucleotide sequence ID" value="XM_014295635.1"/>
</dbReference>
<name>A0A0L0FMF3_9EUKA</name>